<accession>A0ABW8Y621</accession>
<sequence>MLNKQKYFKILQRKNNPHTQIKGQIIDKLLKFTICANSTQETPIKTGELQNRKTSSTLINLESAHLHQCLTTGLDISMQKKGSKYLCFAGLKYYRENKIEIYKDLEKKYLSEKMKVRTIEKQMYYIAHNIRNSKTNTFHNQKQFKKRNYNQNQLQFQF</sequence>
<protein>
    <submittedName>
        <fullName evidence="1">Uncharacterized protein</fullName>
    </submittedName>
</protein>
<dbReference type="Proteomes" id="UP001629058">
    <property type="component" value="Unassembled WGS sequence"/>
</dbReference>
<gene>
    <name evidence="1" type="ORF">ABS765_13095</name>
</gene>
<keyword evidence="2" id="KW-1185">Reference proteome</keyword>
<name>A0ABW8Y621_9FLAO</name>
<organism evidence="1 2">
    <name type="scientific">Chryseobacterium terrae</name>
    <dbReference type="NCBI Taxonomy" id="3163299"/>
    <lineage>
        <taxon>Bacteria</taxon>
        <taxon>Pseudomonadati</taxon>
        <taxon>Bacteroidota</taxon>
        <taxon>Flavobacteriia</taxon>
        <taxon>Flavobacteriales</taxon>
        <taxon>Weeksellaceae</taxon>
        <taxon>Chryseobacterium group</taxon>
        <taxon>Chryseobacterium</taxon>
    </lineage>
</organism>
<evidence type="ECO:0000313" key="1">
    <source>
        <dbReference type="EMBL" id="MFL9834967.1"/>
    </source>
</evidence>
<dbReference type="RefSeq" id="WP_408091256.1">
    <property type="nucleotide sequence ID" value="NZ_JBELPY010000008.1"/>
</dbReference>
<dbReference type="EMBL" id="JBELPY010000008">
    <property type="protein sequence ID" value="MFL9834967.1"/>
    <property type="molecule type" value="Genomic_DNA"/>
</dbReference>
<evidence type="ECO:0000313" key="2">
    <source>
        <dbReference type="Proteomes" id="UP001629058"/>
    </source>
</evidence>
<comment type="caution">
    <text evidence="1">The sequence shown here is derived from an EMBL/GenBank/DDBJ whole genome shotgun (WGS) entry which is preliminary data.</text>
</comment>
<reference evidence="1 2" key="1">
    <citation type="submission" date="2024-06" db="EMBL/GenBank/DDBJ databases">
        <authorList>
            <person name="Kaempfer P."/>
            <person name="Viver T."/>
        </authorList>
    </citation>
    <scope>NUCLEOTIDE SEQUENCE [LARGE SCALE GENOMIC DNA]</scope>
    <source>
        <strain evidence="1 2">ST-37</strain>
    </source>
</reference>
<proteinExistence type="predicted"/>